<dbReference type="EMBL" id="JAGZFP010000004">
    <property type="protein sequence ID" value="MBS5358117.1"/>
    <property type="molecule type" value="Genomic_DNA"/>
</dbReference>
<evidence type="ECO:0000313" key="1">
    <source>
        <dbReference type="EMBL" id="MBS5358117.1"/>
    </source>
</evidence>
<organism evidence="1 2">
    <name type="scientific">Streptococcus parasanguinis</name>
    <dbReference type="NCBI Taxonomy" id="1318"/>
    <lineage>
        <taxon>Bacteria</taxon>
        <taxon>Bacillati</taxon>
        <taxon>Bacillota</taxon>
        <taxon>Bacilli</taxon>
        <taxon>Lactobacillales</taxon>
        <taxon>Streptococcaceae</taxon>
        <taxon>Streptococcus</taxon>
    </lineage>
</organism>
<accession>A0A0F3H5U5</accession>
<gene>
    <name evidence="1" type="ORF">KHX87_03260</name>
</gene>
<proteinExistence type="predicted"/>
<protein>
    <submittedName>
        <fullName evidence="1">Uncharacterized protein</fullName>
    </submittedName>
</protein>
<comment type="caution">
    <text evidence="1">The sequence shown here is derived from an EMBL/GenBank/DDBJ whole genome shotgun (WGS) entry which is preliminary data.</text>
</comment>
<dbReference type="AlphaFoldDB" id="A0A0F3H5U5"/>
<reference evidence="1" key="1">
    <citation type="submission" date="2021-02" db="EMBL/GenBank/DDBJ databases">
        <title>Infant gut strain persistence is associated with maternal origin, phylogeny, and functional potential including surface adhesion and iron acquisition.</title>
        <authorList>
            <person name="Lou Y.C."/>
        </authorList>
    </citation>
    <scope>NUCLEOTIDE SEQUENCE</scope>
    <source>
        <strain evidence="1">L3_098_011G1_dasL3_098_011G1_concoct_7</strain>
    </source>
</reference>
<dbReference type="RefSeq" id="WP_162837396.1">
    <property type="nucleotide sequence ID" value="NZ_CP134147.1"/>
</dbReference>
<evidence type="ECO:0000313" key="2">
    <source>
        <dbReference type="Proteomes" id="UP000709219"/>
    </source>
</evidence>
<name>A0A0F3H5U5_STRPA</name>
<sequence>MMTKLKNHFLRFLLSHTSVYLKDQELLLSDDEKLDLFKQIVRSIKQVLATDHVKEEGL</sequence>
<dbReference type="Proteomes" id="UP000709219">
    <property type="component" value="Unassembled WGS sequence"/>
</dbReference>